<dbReference type="KEGG" id="gau:GAU_0063"/>
<accession>C1A3M8</accession>
<dbReference type="STRING" id="379066.GAU_0063"/>
<dbReference type="GO" id="GO:0008081">
    <property type="term" value="F:phosphoric diester hydrolase activity"/>
    <property type="evidence" value="ECO:0007669"/>
    <property type="project" value="InterPro"/>
</dbReference>
<name>C1A3M8_GEMAT</name>
<dbReference type="OrthoDB" id="5932311at2"/>
<keyword evidence="2" id="KW-1185">Reference proteome</keyword>
<reference evidence="2" key="1">
    <citation type="submission" date="2006-03" db="EMBL/GenBank/DDBJ databases">
        <title>Complete genome sequence of Gemmatimonas aurantiaca T-27 that represents a novel phylum Gemmatimonadetes.</title>
        <authorList>
            <person name="Takasaki K."/>
            <person name="Ichikawa N."/>
            <person name="Miura H."/>
            <person name="Matsushita S."/>
            <person name="Watanabe Y."/>
            <person name="Oguchi A."/>
            <person name="Ankai A."/>
            <person name="Yashiro I."/>
            <person name="Takahashi M."/>
            <person name="Terui Y."/>
            <person name="Fukui S."/>
            <person name="Yokoyama H."/>
            <person name="Tanikawa S."/>
            <person name="Hanada S."/>
            <person name="Kamagata Y."/>
            <person name="Fujita N."/>
        </authorList>
    </citation>
    <scope>NUCLEOTIDE SEQUENCE [LARGE SCALE GENOMIC DNA]</scope>
    <source>
        <strain evidence="2">T-27 / DSM 14586 / JCM 11422 / NBRC 100505</strain>
    </source>
</reference>
<proteinExistence type="predicted"/>
<dbReference type="InterPro" id="IPR017946">
    <property type="entry name" value="PLC-like_Pdiesterase_TIM-brl"/>
</dbReference>
<sequence length="379" mass="41100">MTIRYMDLGGGKRLNDIVMVGTHDAGITSGDKNVQTQNLDIAGQAAVGVRFFDIRVAAKTVTNNGVKELQMRTFHADGAFVKNSSKHRVVDQAVGGTGLSQKVTHTHLRAGDWGETLQDVLTQARDFVSAPATNSEFLILKFDKCTNWTLIADACIHILGAHMYTDGGNVNRKTLNDLAGKVVVLFSPKGKAEHQAMHGVPHPGILTFANLAKGDSSSPNAGYQQVYGGLQYYGNFGATAMKTTRSKKLTTNTKKQVQNMSDASLIPPDVIRMMYWTTTGLRESIQNRDKEMWLPPNLRGFLEAWDAGMGVGVSAHSPLGFGGAAVMGAVQIKRYMPNIIMIDFAHISKSVLIYNLNKVAAGEISSQESLMGMLVERLG</sequence>
<dbReference type="CDD" id="cd08557">
    <property type="entry name" value="PI-PLCc_bacteria_like"/>
    <property type="match status" value="1"/>
</dbReference>
<dbReference type="PANTHER" id="PTHR13593">
    <property type="match status" value="1"/>
</dbReference>
<dbReference type="GO" id="GO:0006629">
    <property type="term" value="P:lipid metabolic process"/>
    <property type="evidence" value="ECO:0007669"/>
    <property type="project" value="InterPro"/>
</dbReference>
<organism evidence="1 2">
    <name type="scientific">Gemmatimonas aurantiaca (strain DSM 14586 / JCM 11422 / NBRC 100505 / T-27)</name>
    <dbReference type="NCBI Taxonomy" id="379066"/>
    <lineage>
        <taxon>Bacteria</taxon>
        <taxon>Pseudomonadati</taxon>
        <taxon>Gemmatimonadota</taxon>
        <taxon>Gemmatimonadia</taxon>
        <taxon>Gemmatimonadales</taxon>
        <taxon>Gemmatimonadaceae</taxon>
        <taxon>Gemmatimonas</taxon>
    </lineage>
</organism>
<gene>
    <name evidence="1" type="ordered locus">GAU_0063</name>
</gene>
<dbReference type="AlphaFoldDB" id="C1A3M8"/>
<dbReference type="EMBL" id="AP009153">
    <property type="protein sequence ID" value="BAH37105.1"/>
    <property type="molecule type" value="Genomic_DNA"/>
</dbReference>
<dbReference type="PANTHER" id="PTHR13593:SF113">
    <property type="entry name" value="SI:DKEY-266F7.9"/>
    <property type="match status" value="1"/>
</dbReference>
<dbReference type="HOGENOM" id="CLU_730860_0_0_0"/>
<dbReference type="RefSeq" id="WP_012681553.1">
    <property type="nucleotide sequence ID" value="NC_012489.1"/>
</dbReference>
<evidence type="ECO:0000313" key="2">
    <source>
        <dbReference type="Proteomes" id="UP000002209"/>
    </source>
</evidence>
<dbReference type="SUPFAM" id="SSF51695">
    <property type="entry name" value="PLC-like phosphodiesterases"/>
    <property type="match status" value="1"/>
</dbReference>
<dbReference type="Proteomes" id="UP000002209">
    <property type="component" value="Chromosome"/>
</dbReference>
<dbReference type="eggNOG" id="ENOG502ZAX5">
    <property type="taxonomic scope" value="Bacteria"/>
</dbReference>
<dbReference type="InterPro" id="IPR051057">
    <property type="entry name" value="PI-PLC_domain"/>
</dbReference>
<dbReference type="Gene3D" id="3.20.20.190">
    <property type="entry name" value="Phosphatidylinositol (PI) phosphodiesterase"/>
    <property type="match status" value="1"/>
</dbReference>
<protein>
    <submittedName>
        <fullName evidence="1">Uncharacterized protein</fullName>
    </submittedName>
</protein>
<evidence type="ECO:0000313" key="1">
    <source>
        <dbReference type="EMBL" id="BAH37105.1"/>
    </source>
</evidence>